<dbReference type="InterPro" id="IPR017942">
    <property type="entry name" value="Lipid-bd_serum_glycop_N"/>
</dbReference>
<dbReference type="PANTHER" id="PTHR10504">
    <property type="entry name" value="BACTERICIDAL PERMEABILITY-INCREASING BPI PROTEIN-RELATED"/>
    <property type="match status" value="1"/>
</dbReference>
<dbReference type="Proteomes" id="UP001142489">
    <property type="component" value="Unassembled WGS sequence"/>
</dbReference>
<name>A0A9Q0XZA8_9SAUR</name>
<keyword evidence="10" id="KW-0812">Transmembrane</keyword>
<dbReference type="Gene3D" id="3.15.20.10">
    <property type="entry name" value="Bactericidal permeability-increasing protein, domain 2"/>
    <property type="match status" value="1"/>
</dbReference>
<dbReference type="InterPro" id="IPR017943">
    <property type="entry name" value="Bactericidal_perm-incr_a/b_dom"/>
</dbReference>
<dbReference type="GO" id="GO:0031663">
    <property type="term" value="P:lipopolysaccharide-mediated signaling pathway"/>
    <property type="evidence" value="ECO:0007669"/>
    <property type="project" value="TreeGrafter"/>
</dbReference>
<dbReference type="InterPro" id="IPR001124">
    <property type="entry name" value="Lipid-bd_serum_glycop_C"/>
</dbReference>
<comment type="domain">
    <text evidence="9">The N- and C-terminal barrels adopt an identical fold despite having only 13% of conserved residues.</text>
</comment>
<sequence>MSEYKCANVNVPIGSLQRMIFLLYSSLWLCRLPIFWLQVPQMTSAPPEKMCWLFSLLFLASFIPLVKGLDGGLKVQVTQKGLEYAKNFGLEMLKASLKKEQMKDVRGSYDVPLLGVVDYSVSGIQVKQLEVDHSTVGFLEGTGLNLTIQNAQIALNSQWTLSAWFGGEDGTVDVHMDLLFLSLLLGVDKDGGGRPRVSYASCHSAVGDLQLKFYKGNSWLYNLLAAALKGTLRAEVNKHGEFFTARGPPESPFLPAPFHLPNRPDSMVRLGISEFFANSAALAYFMAGALRVNYTNQTIPKNIPFRLNTKNLGVFIPELKKEFPDMGMEIHITAQKPPVLSFHPGSLEAAVLGSLEAFVVRPNASLASAFLLNIVTYLEPFLKIAGQMALFSTNRHLKKGFALPGANGLSLLDPKVTMDQGYLLIATDLCKEPEGKRGRRGIFAASPSPQRWRRAFLWE</sequence>
<evidence type="ECO:0000256" key="10">
    <source>
        <dbReference type="SAM" id="Phobius"/>
    </source>
</evidence>
<feature type="transmembrane region" description="Helical" evidence="10">
    <location>
        <begin position="20"/>
        <end position="39"/>
    </location>
</feature>
<dbReference type="InterPro" id="IPR032942">
    <property type="entry name" value="BPI/LBP/Plunc"/>
</dbReference>
<evidence type="ECO:0000313" key="13">
    <source>
        <dbReference type="EMBL" id="KAJ7332243.1"/>
    </source>
</evidence>
<keyword evidence="9" id="KW-0732">Signal</keyword>
<comment type="subcellular location">
    <subcellularLocation>
        <location evidence="9">Secreted</location>
    </subcellularLocation>
</comment>
<evidence type="ECO:0000256" key="1">
    <source>
        <dbReference type="ARBA" id="ARBA00007292"/>
    </source>
</evidence>
<dbReference type="SUPFAM" id="SSF55394">
    <property type="entry name" value="Bactericidal permeability-increasing protein, BPI"/>
    <property type="match status" value="2"/>
</dbReference>
<evidence type="ECO:0000259" key="11">
    <source>
        <dbReference type="SMART" id="SM00328"/>
    </source>
</evidence>
<evidence type="ECO:0000256" key="9">
    <source>
        <dbReference type="RuleBase" id="RU369039"/>
    </source>
</evidence>
<keyword evidence="7 9" id="KW-1015">Disulfide bond</keyword>
<keyword evidence="6 9" id="KW-0044">Antibiotic</keyword>
<comment type="caution">
    <text evidence="13">The sequence shown here is derived from an EMBL/GenBank/DDBJ whole genome shotgun (WGS) entry which is preliminary data.</text>
</comment>
<dbReference type="GO" id="GO:0005615">
    <property type="term" value="C:extracellular space"/>
    <property type="evidence" value="ECO:0007669"/>
    <property type="project" value="UniProtKB-UniRule"/>
</dbReference>
<comment type="domain">
    <text evidence="9">The N-terminal region may be exposed to the interior of the granule, whereas the C-terminal portion may be embedded in the membrane. During phagocytosis and degranulation, proteases may be released and activated and cleave BPI at the junction of the N- and C-terminal portions of the molecule, providing controlled release of the N-terminal antibacterial fragment when bacteria are ingested.</text>
</comment>
<dbReference type="EMBL" id="JAPFRF010000005">
    <property type="protein sequence ID" value="KAJ7332243.1"/>
    <property type="molecule type" value="Genomic_DNA"/>
</dbReference>
<keyword evidence="10" id="KW-1133">Transmembrane helix</keyword>
<evidence type="ECO:0000313" key="14">
    <source>
        <dbReference type="Proteomes" id="UP001142489"/>
    </source>
</evidence>
<keyword evidence="9" id="KW-0325">Glycoprotein</keyword>
<comment type="subunit">
    <text evidence="8 9">Monomer. Homodimer; disulfide-linked.</text>
</comment>
<organism evidence="13 14">
    <name type="scientific">Phrynocephalus forsythii</name>
    <dbReference type="NCBI Taxonomy" id="171643"/>
    <lineage>
        <taxon>Eukaryota</taxon>
        <taxon>Metazoa</taxon>
        <taxon>Chordata</taxon>
        <taxon>Craniata</taxon>
        <taxon>Vertebrata</taxon>
        <taxon>Euteleostomi</taxon>
        <taxon>Lepidosauria</taxon>
        <taxon>Squamata</taxon>
        <taxon>Bifurcata</taxon>
        <taxon>Unidentata</taxon>
        <taxon>Episquamata</taxon>
        <taxon>Toxicofera</taxon>
        <taxon>Iguania</taxon>
        <taxon>Acrodonta</taxon>
        <taxon>Agamidae</taxon>
        <taxon>Agaminae</taxon>
        <taxon>Phrynocephalus</taxon>
    </lineage>
</organism>
<dbReference type="OrthoDB" id="10255543at2759"/>
<keyword evidence="3 9" id="KW-0929">Antimicrobial</keyword>
<accession>A0A9Q0XZA8</accession>
<keyword evidence="10" id="KW-0472">Membrane</keyword>
<dbReference type="GO" id="GO:0001530">
    <property type="term" value="F:lipopolysaccharide binding"/>
    <property type="evidence" value="ECO:0007669"/>
    <property type="project" value="TreeGrafter"/>
</dbReference>
<keyword evidence="5 9" id="KW-0391">Immunity</keyword>
<feature type="domain" description="Lipid-binding serum glycoprotein C-terminal" evidence="12">
    <location>
        <begin position="262"/>
        <end position="427"/>
    </location>
</feature>
<dbReference type="Pfam" id="PF02886">
    <property type="entry name" value="LBP_BPI_CETP_C"/>
    <property type="match status" value="1"/>
</dbReference>
<evidence type="ECO:0000256" key="5">
    <source>
        <dbReference type="ARBA" id="ARBA00022859"/>
    </source>
</evidence>
<dbReference type="PANTHER" id="PTHR10504:SF84">
    <property type="entry name" value="BACTERICIDAL PERMEABILITY-INCREASING PROTEIN"/>
    <property type="match status" value="1"/>
</dbReference>
<dbReference type="GO" id="GO:0050829">
    <property type="term" value="P:defense response to Gram-negative bacterium"/>
    <property type="evidence" value="ECO:0007669"/>
    <property type="project" value="UniProtKB-UniRule"/>
</dbReference>
<keyword evidence="9" id="KW-0964">Secreted</keyword>
<evidence type="ECO:0000259" key="12">
    <source>
        <dbReference type="SMART" id="SM00329"/>
    </source>
</evidence>
<feature type="domain" description="Lipid-binding serum glycoprotein N-terminal" evidence="11">
    <location>
        <begin position="76"/>
        <end position="299"/>
    </location>
</feature>
<dbReference type="SMART" id="SM00329">
    <property type="entry name" value="BPI2"/>
    <property type="match status" value="1"/>
</dbReference>
<evidence type="ECO:0000256" key="2">
    <source>
        <dbReference type="ARBA" id="ARBA00017827"/>
    </source>
</evidence>
<evidence type="ECO:0000256" key="7">
    <source>
        <dbReference type="ARBA" id="ARBA00023157"/>
    </source>
</evidence>
<gene>
    <name evidence="13" type="ORF">JRQ81_014423</name>
</gene>
<comment type="similarity">
    <text evidence="1">Belongs to the BPI/LBP/Plunc superfamily. BPI/LBP family.</text>
</comment>
<keyword evidence="4 9" id="KW-0399">Innate immunity</keyword>
<keyword evidence="14" id="KW-1185">Reference proteome</keyword>
<evidence type="ECO:0000256" key="6">
    <source>
        <dbReference type="ARBA" id="ARBA00023022"/>
    </source>
</evidence>
<dbReference type="SMART" id="SM00328">
    <property type="entry name" value="BPI1"/>
    <property type="match status" value="1"/>
</dbReference>
<evidence type="ECO:0000256" key="3">
    <source>
        <dbReference type="ARBA" id="ARBA00022529"/>
    </source>
</evidence>
<evidence type="ECO:0000256" key="8">
    <source>
        <dbReference type="ARBA" id="ARBA00025943"/>
    </source>
</evidence>
<proteinExistence type="inferred from homology"/>
<evidence type="ECO:0000256" key="4">
    <source>
        <dbReference type="ARBA" id="ARBA00022588"/>
    </source>
</evidence>
<protein>
    <recommendedName>
        <fullName evidence="2 9">Bactericidal permeability-increasing protein</fullName>
        <shortName evidence="9">BPI</shortName>
    </recommendedName>
</protein>
<dbReference type="AlphaFoldDB" id="A0A9Q0XZA8"/>
<comment type="function">
    <text evidence="9">The cytotoxic action of BPI is limited to many species of Gram-negative bacteria; this specificity may be explained by a strong affinity of the very basic N-terminal half for the negatively charged lipopolysaccharides that are unique to the Gram-negative bacterial outer envelope.</text>
</comment>
<reference evidence="13" key="1">
    <citation type="journal article" date="2023" name="DNA Res.">
        <title>Chromosome-level genome assembly of Phrynocephalus forsythii using third-generation DNA sequencing and Hi-C analysis.</title>
        <authorList>
            <person name="Qi Y."/>
            <person name="Zhao W."/>
            <person name="Zhao Y."/>
            <person name="Niu C."/>
            <person name="Cao S."/>
            <person name="Zhang Y."/>
        </authorList>
    </citation>
    <scope>NUCLEOTIDE SEQUENCE</scope>
    <source>
        <tissue evidence="13">Muscle</tissue>
    </source>
</reference>
<dbReference type="GO" id="GO:0045087">
    <property type="term" value="P:innate immune response"/>
    <property type="evidence" value="ECO:0007669"/>
    <property type="project" value="UniProtKB-UniRule"/>
</dbReference>